<dbReference type="GO" id="GO:0005524">
    <property type="term" value="F:ATP binding"/>
    <property type="evidence" value="ECO:0007669"/>
    <property type="project" value="UniProtKB-KW"/>
</dbReference>
<dbReference type="GO" id="GO:0016887">
    <property type="term" value="F:ATP hydrolysis activity"/>
    <property type="evidence" value="ECO:0007669"/>
    <property type="project" value="InterPro"/>
</dbReference>
<evidence type="ECO:0000313" key="6">
    <source>
        <dbReference type="EMBL" id="MBO8425898.1"/>
    </source>
</evidence>
<keyword evidence="3" id="KW-0547">Nucleotide-binding</keyword>
<dbReference type="InterPro" id="IPR017871">
    <property type="entry name" value="ABC_transporter-like_CS"/>
</dbReference>
<comment type="caution">
    <text evidence="6">The sequence shown here is derived from an EMBL/GenBank/DDBJ whole genome shotgun (WGS) entry which is preliminary data.</text>
</comment>
<dbReference type="Gene3D" id="3.40.50.300">
    <property type="entry name" value="P-loop containing nucleotide triphosphate hydrolases"/>
    <property type="match status" value="1"/>
</dbReference>
<dbReference type="SMART" id="SM00382">
    <property type="entry name" value="AAA"/>
    <property type="match status" value="1"/>
</dbReference>
<accession>A0A9D9DE13</accession>
<comment type="similarity">
    <text evidence="1">Belongs to the ABC transporter superfamily.</text>
</comment>
<feature type="domain" description="ABC transporter" evidence="5">
    <location>
        <begin position="3"/>
        <end position="236"/>
    </location>
</feature>
<dbReference type="EMBL" id="JADINA010000008">
    <property type="protein sequence ID" value="MBO8425898.1"/>
    <property type="molecule type" value="Genomic_DNA"/>
</dbReference>
<evidence type="ECO:0000256" key="2">
    <source>
        <dbReference type="ARBA" id="ARBA00022448"/>
    </source>
</evidence>
<dbReference type="Pfam" id="PF00005">
    <property type="entry name" value="ABC_tran"/>
    <property type="match status" value="1"/>
</dbReference>
<dbReference type="PANTHER" id="PTHR42734">
    <property type="entry name" value="METAL TRANSPORT SYSTEM ATP-BINDING PROTEIN TM_0124-RELATED"/>
    <property type="match status" value="1"/>
</dbReference>
<evidence type="ECO:0000256" key="3">
    <source>
        <dbReference type="ARBA" id="ARBA00022741"/>
    </source>
</evidence>
<evidence type="ECO:0000256" key="4">
    <source>
        <dbReference type="ARBA" id="ARBA00022840"/>
    </source>
</evidence>
<protein>
    <submittedName>
        <fullName evidence="6">ABC transporter ATP-binding protein</fullName>
    </submittedName>
</protein>
<dbReference type="PROSITE" id="PS00211">
    <property type="entry name" value="ABC_TRANSPORTER_1"/>
    <property type="match status" value="1"/>
</dbReference>
<dbReference type="InterPro" id="IPR027417">
    <property type="entry name" value="P-loop_NTPase"/>
</dbReference>
<dbReference type="InterPro" id="IPR003593">
    <property type="entry name" value="AAA+_ATPase"/>
</dbReference>
<keyword evidence="2" id="KW-0813">Transport</keyword>
<evidence type="ECO:0000259" key="5">
    <source>
        <dbReference type="PROSITE" id="PS50893"/>
    </source>
</evidence>
<reference evidence="6" key="1">
    <citation type="submission" date="2020-10" db="EMBL/GenBank/DDBJ databases">
        <authorList>
            <person name="Gilroy R."/>
        </authorList>
    </citation>
    <scope>NUCLEOTIDE SEQUENCE</scope>
    <source>
        <strain evidence="6">17113</strain>
    </source>
</reference>
<dbReference type="Proteomes" id="UP000823634">
    <property type="component" value="Unassembled WGS sequence"/>
</dbReference>
<gene>
    <name evidence="6" type="ORF">IAC61_01075</name>
</gene>
<sequence>MSMRMEGISFAYKKAKLILENASLRAENGKIAALLGPNGAGKTTIIRLLLGLLKPNKGTIEIDGKPIDKLRRKEVSRMVAYLPQAIDFASESAIEAVLMGRLPYSPFIYDAKDEQAAIEALSTVGMEGLAFAACNRLSGGERQKIALARLLASKADNLILDEPTSALDVASTKMAKDLLLSLAKQGKSILVSLHDIHLAYELADSFYLLHSTGLMEIKEKENLTEEALKVAYGEELKLVKEGNELFVSYH</sequence>
<evidence type="ECO:0000313" key="7">
    <source>
        <dbReference type="Proteomes" id="UP000823634"/>
    </source>
</evidence>
<dbReference type="PROSITE" id="PS50893">
    <property type="entry name" value="ABC_TRANSPORTER_2"/>
    <property type="match status" value="1"/>
</dbReference>
<organism evidence="6 7">
    <name type="scientific">Candidatus Alloenteromonas pullistercoris</name>
    <dbReference type="NCBI Taxonomy" id="2840785"/>
    <lineage>
        <taxon>Bacteria</taxon>
        <taxon>Bacillati</taxon>
        <taxon>Bacillota</taxon>
        <taxon>Bacillota incertae sedis</taxon>
        <taxon>Candidatus Alloenteromonas</taxon>
    </lineage>
</organism>
<dbReference type="SUPFAM" id="SSF52540">
    <property type="entry name" value="P-loop containing nucleoside triphosphate hydrolases"/>
    <property type="match status" value="1"/>
</dbReference>
<keyword evidence="4 6" id="KW-0067">ATP-binding</keyword>
<name>A0A9D9DE13_9FIRM</name>
<dbReference type="InterPro" id="IPR050153">
    <property type="entry name" value="Metal_Ion_Import_ABC"/>
</dbReference>
<reference evidence="6" key="2">
    <citation type="journal article" date="2021" name="PeerJ">
        <title>Extensive microbial diversity within the chicken gut microbiome revealed by metagenomics and culture.</title>
        <authorList>
            <person name="Gilroy R."/>
            <person name="Ravi A."/>
            <person name="Getino M."/>
            <person name="Pursley I."/>
            <person name="Horton D.L."/>
            <person name="Alikhan N.F."/>
            <person name="Baker D."/>
            <person name="Gharbi K."/>
            <person name="Hall N."/>
            <person name="Watson M."/>
            <person name="Adriaenssens E.M."/>
            <person name="Foster-Nyarko E."/>
            <person name="Jarju S."/>
            <person name="Secka A."/>
            <person name="Antonio M."/>
            <person name="Oren A."/>
            <person name="Chaudhuri R.R."/>
            <person name="La Ragione R."/>
            <person name="Hildebrand F."/>
            <person name="Pallen M.J."/>
        </authorList>
    </citation>
    <scope>NUCLEOTIDE SEQUENCE</scope>
    <source>
        <strain evidence="6">17113</strain>
    </source>
</reference>
<dbReference type="PANTHER" id="PTHR42734:SF6">
    <property type="entry name" value="MOLYBDATE IMPORT ATP-BINDING PROTEIN MOLC"/>
    <property type="match status" value="1"/>
</dbReference>
<dbReference type="InterPro" id="IPR003439">
    <property type="entry name" value="ABC_transporter-like_ATP-bd"/>
</dbReference>
<proteinExistence type="inferred from homology"/>
<dbReference type="AlphaFoldDB" id="A0A9D9DE13"/>
<evidence type="ECO:0000256" key="1">
    <source>
        <dbReference type="ARBA" id="ARBA00005417"/>
    </source>
</evidence>